<dbReference type="PANTHER" id="PTHR43395:SF8">
    <property type="entry name" value="HISTIDINE KINASE"/>
    <property type="match status" value="1"/>
</dbReference>
<dbReference type="InterPro" id="IPR004105">
    <property type="entry name" value="CheA-like_dim"/>
</dbReference>
<accession>A0A840R2A8</accession>
<dbReference type="InterPro" id="IPR036061">
    <property type="entry name" value="CheW-like_dom_sf"/>
</dbReference>
<dbReference type="GO" id="GO:0006935">
    <property type="term" value="P:chemotaxis"/>
    <property type="evidence" value="ECO:0007669"/>
    <property type="project" value="InterPro"/>
</dbReference>
<dbReference type="PROSITE" id="PS50851">
    <property type="entry name" value="CHEW"/>
    <property type="match status" value="1"/>
</dbReference>
<dbReference type="EC" id="2.7.13.3" evidence="2"/>
<dbReference type="Pfam" id="PF01627">
    <property type="entry name" value="Hpt"/>
    <property type="match status" value="3"/>
</dbReference>
<comment type="catalytic activity">
    <reaction evidence="1">
        <text>ATP + protein L-histidine = ADP + protein N-phospho-L-histidine.</text>
        <dbReference type="EC" id="2.7.13.3"/>
    </reaction>
</comment>
<dbReference type="GO" id="GO:0000155">
    <property type="term" value="F:phosphorelay sensor kinase activity"/>
    <property type="evidence" value="ECO:0007669"/>
    <property type="project" value="InterPro"/>
</dbReference>
<dbReference type="PROSITE" id="PS50109">
    <property type="entry name" value="HIS_KIN"/>
    <property type="match status" value="1"/>
</dbReference>
<feature type="region of interest" description="Disordered" evidence="12">
    <location>
        <begin position="1150"/>
        <end position="1172"/>
    </location>
</feature>
<feature type="domain" description="HPt" evidence="16">
    <location>
        <begin position="1010"/>
        <end position="1114"/>
    </location>
</feature>
<dbReference type="InterPro" id="IPR003594">
    <property type="entry name" value="HATPase_dom"/>
</dbReference>
<reference evidence="17 18" key="1">
    <citation type="submission" date="2020-08" db="EMBL/GenBank/DDBJ databases">
        <title>Genomic Encyclopedia of Type Strains, Phase IV (KMG-IV): sequencing the most valuable type-strain genomes for metagenomic binning, comparative biology and taxonomic classification.</title>
        <authorList>
            <person name="Goeker M."/>
        </authorList>
    </citation>
    <scope>NUCLEOTIDE SEQUENCE [LARGE SCALE GENOMIC DNA]</scope>
    <source>
        <strain evidence="17 18">DSM 25701</strain>
    </source>
</reference>
<feature type="coiled-coil region" evidence="11">
    <location>
        <begin position="1206"/>
        <end position="1233"/>
    </location>
</feature>
<dbReference type="InterPro" id="IPR036641">
    <property type="entry name" value="HPT_dom_sf"/>
</dbReference>
<feature type="domain" description="Histidine kinase" evidence="13">
    <location>
        <begin position="1363"/>
        <end position="1499"/>
    </location>
</feature>
<dbReference type="InterPro" id="IPR001789">
    <property type="entry name" value="Sig_transdc_resp-reg_receiver"/>
</dbReference>
<feature type="domain" description="CheW-like" evidence="15">
    <location>
        <begin position="1501"/>
        <end position="1640"/>
    </location>
</feature>
<comment type="function">
    <text evidence="8">Involved in the transmission of sensory signals from the chemoreceptors to the flagellar motors. CheA is autophosphorylated; it can transfer its phosphate group to either CheB or CheY.</text>
</comment>
<dbReference type="SMART" id="SM00260">
    <property type="entry name" value="CheW"/>
    <property type="match status" value="1"/>
</dbReference>
<evidence type="ECO:0000256" key="11">
    <source>
        <dbReference type="SAM" id="Coils"/>
    </source>
</evidence>
<evidence type="ECO:0000256" key="6">
    <source>
        <dbReference type="ARBA" id="ARBA00022777"/>
    </source>
</evidence>
<dbReference type="Pfam" id="PF00072">
    <property type="entry name" value="Response_reg"/>
    <property type="match status" value="1"/>
</dbReference>
<gene>
    <name evidence="17" type="ORF">HNQ57_000853</name>
</gene>
<dbReference type="PANTHER" id="PTHR43395">
    <property type="entry name" value="SENSOR HISTIDINE KINASE CHEA"/>
    <property type="match status" value="1"/>
</dbReference>
<proteinExistence type="predicted"/>
<feature type="domain" description="HPt" evidence="16">
    <location>
        <begin position="573"/>
        <end position="680"/>
    </location>
</feature>
<dbReference type="GO" id="GO:0005737">
    <property type="term" value="C:cytoplasm"/>
    <property type="evidence" value="ECO:0007669"/>
    <property type="project" value="InterPro"/>
</dbReference>
<dbReference type="InterPro" id="IPR005467">
    <property type="entry name" value="His_kinase_dom"/>
</dbReference>
<evidence type="ECO:0000256" key="9">
    <source>
        <dbReference type="PROSITE-ProRule" id="PRU00110"/>
    </source>
</evidence>
<feature type="modified residue" description="Phosphohistidine" evidence="9">
    <location>
        <position position="1057"/>
    </location>
</feature>
<evidence type="ECO:0000313" key="18">
    <source>
        <dbReference type="Proteomes" id="UP000536640"/>
    </source>
</evidence>
<evidence type="ECO:0000259" key="16">
    <source>
        <dbReference type="PROSITE" id="PS50894"/>
    </source>
</evidence>
<evidence type="ECO:0000259" key="13">
    <source>
        <dbReference type="PROSITE" id="PS50109"/>
    </source>
</evidence>
<dbReference type="InterPro" id="IPR051315">
    <property type="entry name" value="Bact_Chemotaxis_CheA"/>
</dbReference>
<dbReference type="SMART" id="SM01231">
    <property type="entry name" value="H-kinase_dim"/>
    <property type="match status" value="1"/>
</dbReference>
<dbReference type="SUPFAM" id="SSF47226">
    <property type="entry name" value="Histidine-containing phosphotransfer domain, HPT domain"/>
    <property type="match status" value="4"/>
</dbReference>
<keyword evidence="11" id="KW-0175">Coiled coil</keyword>
<dbReference type="Gene3D" id="2.30.30.40">
    <property type="entry name" value="SH3 Domains"/>
    <property type="match status" value="1"/>
</dbReference>
<dbReference type="FunFam" id="3.30.565.10:FF:000016">
    <property type="entry name" value="Chemotaxis protein CheA, putative"/>
    <property type="match status" value="1"/>
</dbReference>
<evidence type="ECO:0000256" key="1">
    <source>
        <dbReference type="ARBA" id="ARBA00000085"/>
    </source>
</evidence>
<dbReference type="Gene3D" id="1.20.120.160">
    <property type="entry name" value="HPT domain"/>
    <property type="match status" value="4"/>
</dbReference>
<feature type="domain" description="Response regulatory" evidence="14">
    <location>
        <begin position="1661"/>
        <end position="1779"/>
    </location>
</feature>
<keyword evidence="5" id="KW-0808">Transferase</keyword>
<keyword evidence="6 17" id="KW-0418">Kinase</keyword>
<dbReference type="CDD" id="cd00088">
    <property type="entry name" value="HPT"/>
    <property type="match status" value="2"/>
</dbReference>
<dbReference type="InterPro" id="IPR002545">
    <property type="entry name" value="CheW-lke_dom"/>
</dbReference>
<dbReference type="Gene3D" id="3.30.565.10">
    <property type="entry name" value="Histidine kinase-like ATPase, C-terminal domain"/>
    <property type="match status" value="1"/>
</dbReference>
<dbReference type="InterPro" id="IPR004358">
    <property type="entry name" value="Sig_transdc_His_kin-like_C"/>
</dbReference>
<dbReference type="InterPro" id="IPR011006">
    <property type="entry name" value="CheY-like_superfamily"/>
</dbReference>
<evidence type="ECO:0000256" key="7">
    <source>
        <dbReference type="ARBA" id="ARBA00023012"/>
    </source>
</evidence>
<dbReference type="InterPro" id="IPR058661">
    <property type="entry name" value="FimL_2nd"/>
</dbReference>
<dbReference type="SUPFAM" id="SSF52172">
    <property type="entry name" value="CheY-like"/>
    <property type="match status" value="1"/>
</dbReference>
<dbReference type="PRINTS" id="PR00344">
    <property type="entry name" value="BCTRLSENSOR"/>
</dbReference>
<dbReference type="PROSITE" id="PS50110">
    <property type="entry name" value="RESPONSE_REGULATORY"/>
    <property type="match status" value="1"/>
</dbReference>
<keyword evidence="18" id="KW-1185">Reference proteome</keyword>
<dbReference type="SUPFAM" id="SSF55874">
    <property type="entry name" value="ATPase domain of HSP90 chaperone/DNA topoisomerase II/histidine kinase"/>
    <property type="match status" value="1"/>
</dbReference>
<dbReference type="Pfam" id="PF02518">
    <property type="entry name" value="HATPase_c"/>
    <property type="match status" value="1"/>
</dbReference>
<evidence type="ECO:0000313" key="17">
    <source>
        <dbReference type="EMBL" id="MBB5186592.1"/>
    </source>
</evidence>
<dbReference type="SUPFAM" id="SSF50341">
    <property type="entry name" value="CheW-like"/>
    <property type="match status" value="1"/>
</dbReference>
<dbReference type="Pfam" id="PF26379">
    <property type="entry name" value="FimL_2nd"/>
    <property type="match status" value="1"/>
</dbReference>
<dbReference type="InterPro" id="IPR008207">
    <property type="entry name" value="Sig_transdc_His_kin_Hpt_dom"/>
</dbReference>
<dbReference type="Proteomes" id="UP000536640">
    <property type="component" value="Unassembled WGS sequence"/>
</dbReference>
<dbReference type="PROSITE" id="PS50894">
    <property type="entry name" value="HPT"/>
    <property type="match status" value="3"/>
</dbReference>
<evidence type="ECO:0000256" key="10">
    <source>
        <dbReference type="PROSITE-ProRule" id="PRU00169"/>
    </source>
</evidence>
<evidence type="ECO:0000259" key="14">
    <source>
        <dbReference type="PROSITE" id="PS50110"/>
    </source>
</evidence>
<keyword evidence="7" id="KW-0902">Two-component regulatory system</keyword>
<evidence type="ECO:0000256" key="2">
    <source>
        <dbReference type="ARBA" id="ARBA00012438"/>
    </source>
</evidence>
<comment type="caution">
    <text evidence="17">The sequence shown here is derived from an EMBL/GenBank/DDBJ whole genome shotgun (WGS) entry which is preliminary data.</text>
</comment>
<dbReference type="Pfam" id="PF01584">
    <property type="entry name" value="CheW"/>
    <property type="match status" value="1"/>
</dbReference>
<dbReference type="EMBL" id="JACHHW010000002">
    <property type="protein sequence ID" value="MBB5186592.1"/>
    <property type="molecule type" value="Genomic_DNA"/>
</dbReference>
<dbReference type="Gene3D" id="3.40.50.2300">
    <property type="match status" value="1"/>
</dbReference>
<evidence type="ECO:0000256" key="8">
    <source>
        <dbReference type="ARBA" id="ARBA00035100"/>
    </source>
</evidence>
<organism evidence="17 18">
    <name type="scientific">Zhongshania antarctica</name>
    <dbReference type="NCBI Taxonomy" id="641702"/>
    <lineage>
        <taxon>Bacteria</taxon>
        <taxon>Pseudomonadati</taxon>
        <taxon>Pseudomonadota</taxon>
        <taxon>Gammaproteobacteria</taxon>
        <taxon>Cellvibrionales</taxon>
        <taxon>Spongiibacteraceae</taxon>
        <taxon>Zhongshania</taxon>
    </lineage>
</organism>
<dbReference type="SMART" id="SM00387">
    <property type="entry name" value="HATPase_c"/>
    <property type="match status" value="1"/>
</dbReference>
<evidence type="ECO:0000256" key="5">
    <source>
        <dbReference type="ARBA" id="ARBA00022679"/>
    </source>
</evidence>
<feature type="modified residue" description="Phosphohistidine" evidence="9">
    <location>
        <position position="620"/>
    </location>
</feature>
<evidence type="ECO:0000256" key="12">
    <source>
        <dbReference type="SAM" id="MobiDB-lite"/>
    </source>
</evidence>
<keyword evidence="4 10" id="KW-0597">Phosphoprotein</keyword>
<name>A0A840R2A8_9GAMM</name>
<feature type="domain" description="HPt" evidence="16">
    <location>
        <begin position="711"/>
        <end position="813"/>
    </location>
</feature>
<evidence type="ECO:0000259" key="15">
    <source>
        <dbReference type="PROSITE" id="PS50851"/>
    </source>
</evidence>
<dbReference type="InterPro" id="IPR036890">
    <property type="entry name" value="HATPase_C_sf"/>
</dbReference>
<protein>
    <recommendedName>
        <fullName evidence="3">Chemotaxis protein CheA</fullName>
        <ecNumber evidence="2">2.7.13.3</ecNumber>
    </recommendedName>
</protein>
<dbReference type="RefSeq" id="WP_184461370.1">
    <property type="nucleotide sequence ID" value="NZ_JACHHW010000002.1"/>
</dbReference>
<evidence type="ECO:0000256" key="3">
    <source>
        <dbReference type="ARBA" id="ARBA00021495"/>
    </source>
</evidence>
<dbReference type="SMART" id="SM00448">
    <property type="entry name" value="REC"/>
    <property type="match status" value="1"/>
</dbReference>
<feature type="modified residue" description="4-aspartylphosphate" evidence="10">
    <location>
        <position position="1712"/>
    </location>
</feature>
<sequence length="1785" mass="193975">MTDRRDYIALEWVSGEIAESLGQCVLLLKDVLLTGNEAALERATAILHQVQGSLRMIEFSGPALLLEEMEGALLSLQDGSMPRSQTDIVQAVLNSARDLPTYLQRLSDSQRELPASLIIIFNDLRAATGNPLLSSSVLFNPRLALAADDGERHQQLPEATFLELAGKLLKMYQIAMAAYIRGGDDQQNLVYLGKVCGRAAKLCAGKEQKFLWLAALALIEGLANKSIARHFAIRDLMARLEIELSAFAQLGASASDRKIGRSLFKDILFYVASSNAETPYIAEVFARHNLQGVFDEQETTGAVSLAFTIETRSVVERELRSIAELLSGDANHVEISQRCKQLSDTLAVVGMIEPLYSLRAIADGLEQGLSAGGSQSLANSLRRLAERLTEKPEAEPSEPNVAPSVTDDAHAAVAKKSRAVLFDAQEAIIVYVAEQWQSSHLVSVPGQLKDLANELTAADYTDSAAILESCADYIANEIIAGQTVPQWQMLDALADSLTAVDYYLERSAKGRQYADQGLLTGAQLGVARLGYPVAGADTALSANVLNWPSQRSGGSPDVIGRHSAAKAQEAGTTLELDPDILEVFLEEAEEVLELLTETLPQWHAELGSTEHLVTVRRAFHTLKGSGRMVGAEQLGELAWSVEAMLNKVVDGRLNMDQARLVLIDQIIDLLPEMTTALAAGREISSTVVNGLMSLAKALTDSQLPRAVGAGASGDDEGLIAVFIGEADNHLRVLEAYIESVDSYPVRLTDDVQRALHTLKGSSKMAEVGPIAAIITPLEGLVKELRSMRVAAEQRLIALMSDVIREVRATIAEMASTPVADLNTADELVRRINSLAVQLIHEAEFSADRDNSGELAPGALNAFLASNSDSIQALSDLLSEPAELRAAKLIDYAPVMGVFAQRAEEINSEAIAELAQAVQVLLSHAQDPIAQNFIALLDAALDQLMEYLNQLAGEQTVLENSGLIDQIRNFEAGAKLSVVEPNASGEETLEDVSVSVAPQAASVSEPASDFESDVDPEIIEIFMEEAHDLIEGMDEAIQQFSENREDQRQLDDIQRYLHTLKGGARLSGIKKLGDLSHDFETAITTAVTKSASGSDAFFNTLQGFQDQLVKELGRIGAADAAAQNTVENELPALVSDDDVLGQVAELLPGNVTGRQVPPVESDSASGLANSGGRAPQEMIKVPSILLERLINLAGETSIARGRVEEQVSEIHYSLEEMEITVERLQEQVRRLDIETEAQIVFRQEQVESEGADGFDPLEFDRYSQLQQLSRSLLESASDLTDLRGTLVEKSRDMETLLVQQSRVNTELQEGLMRSQMVHFARMVPRLRRGVRQVASELDKPIDFKVYNAEGEMDRRVLERIIPALEHMLRNAVDHGIESPAERVAAGKNAEGEITMRFDRQGGDVVIVINDDGAGIDLAAVRTKAEALGLVSTDAELTERQLLEYIFHAGFTTASNVTQISGRGVGMDVVRSEIKQLGGAIDIQTSRGQGSRFEIRLPFTVSVNRALMVSVGGEIFAVPLNNIEGIVRVSPYELDVYYQDNGPDFEYAGQDYKLRYLGNLLGASKVPNLEGQTEPRPVLLIRNAEPATAVQVDSLLGSREVVVKTLGPQFAAVPGLSGATVLGDGSVVVILDMLASIRADTARQLLTDNTESVAQVEQSNNRLVMVVDDSVTVRKVTSRLLARQQMEVALARDGLDAMNQLQDSERLPDVILLDIEMPRMDGFEVANRVRSNPRLKHIPIIMISSRTGQKHRQRAFGLGVHNFLGKPYQEIQLLKAIDDVTSTVVAV</sequence>
<evidence type="ECO:0000256" key="4">
    <source>
        <dbReference type="ARBA" id="ARBA00022553"/>
    </source>
</evidence>
<feature type="modified residue" description="Phosphohistidine" evidence="9">
    <location>
        <position position="756"/>
    </location>
</feature>
<dbReference type="SMART" id="SM00073">
    <property type="entry name" value="HPT"/>
    <property type="match status" value="3"/>
</dbReference>